<feature type="domain" description="RDD" evidence="6">
    <location>
        <begin position="7"/>
        <end position="157"/>
    </location>
</feature>
<evidence type="ECO:0000313" key="7">
    <source>
        <dbReference type="EMBL" id="PXX79427.1"/>
    </source>
</evidence>
<feature type="transmembrane region" description="Helical" evidence="5">
    <location>
        <begin position="100"/>
        <end position="121"/>
    </location>
</feature>
<dbReference type="EMBL" id="QJKI01000006">
    <property type="protein sequence ID" value="PXX79427.1"/>
    <property type="molecule type" value="Genomic_DNA"/>
</dbReference>
<gene>
    <name evidence="7" type="ORF">DFR34_10663</name>
</gene>
<name>A0A318LCU0_9NEIS</name>
<reference evidence="7 8" key="1">
    <citation type="submission" date="2018-05" db="EMBL/GenBank/DDBJ databases">
        <title>Genomic Encyclopedia of Type Strains, Phase IV (KMG-IV): sequencing the most valuable type-strain genomes for metagenomic binning, comparative biology and taxonomic classification.</title>
        <authorList>
            <person name="Goeker M."/>
        </authorList>
    </citation>
    <scope>NUCLEOTIDE SEQUENCE [LARGE SCALE GENOMIC DNA]</scope>
    <source>
        <strain evidence="7 8">DSM 29661</strain>
    </source>
</reference>
<dbReference type="Pfam" id="PF06271">
    <property type="entry name" value="RDD"/>
    <property type="match status" value="1"/>
</dbReference>
<keyword evidence="4 5" id="KW-0472">Membrane</keyword>
<evidence type="ECO:0000256" key="1">
    <source>
        <dbReference type="ARBA" id="ARBA00004141"/>
    </source>
</evidence>
<comment type="caution">
    <text evidence="7">The sequence shown here is derived from an EMBL/GenBank/DDBJ whole genome shotgun (WGS) entry which is preliminary data.</text>
</comment>
<proteinExistence type="predicted"/>
<dbReference type="OrthoDB" id="5298807at2"/>
<keyword evidence="2 5" id="KW-0812">Transmembrane</keyword>
<feature type="transmembrane region" description="Helical" evidence="5">
    <location>
        <begin position="127"/>
        <end position="144"/>
    </location>
</feature>
<dbReference type="Proteomes" id="UP000247555">
    <property type="component" value="Unassembled WGS sequence"/>
</dbReference>
<dbReference type="RefSeq" id="WP_110390348.1">
    <property type="nucleotide sequence ID" value="NZ_QJKI01000006.1"/>
</dbReference>
<feature type="transmembrane region" description="Helical" evidence="5">
    <location>
        <begin position="16"/>
        <end position="38"/>
    </location>
</feature>
<protein>
    <submittedName>
        <fullName evidence="7">Putative RDD family membrane protein YckC</fullName>
    </submittedName>
</protein>
<dbReference type="InterPro" id="IPR010432">
    <property type="entry name" value="RDD"/>
</dbReference>
<comment type="subcellular location">
    <subcellularLocation>
        <location evidence="1">Membrane</location>
        <topology evidence="1">Multi-pass membrane protein</topology>
    </subcellularLocation>
</comment>
<evidence type="ECO:0000256" key="3">
    <source>
        <dbReference type="ARBA" id="ARBA00022989"/>
    </source>
</evidence>
<organism evidence="7 8">
    <name type="scientific">Rivihabitans pingtungensis</name>
    <dbReference type="NCBI Taxonomy" id="1054498"/>
    <lineage>
        <taxon>Bacteria</taxon>
        <taxon>Pseudomonadati</taxon>
        <taxon>Pseudomonadota</taxon>
        <taxon>Betaproteobacteria</taxon>
        <taxon>Neisseriales</taxon>
        <taxon>Aquaspirillaceae</taxon>
        <taxon>Rivihabitans</taxon>
    </lineage>
</organism>
<evidence type="ECO:0000256" key="2">
    <source>
        <dbReference type="ARBA" id="ARBA00022692"/>
    </source>
</evidence>
<dbReference type="AlphaFoldDB" id="A0A318LCU0"/>
<keyword evidence="3 5" id="KW-1133">Transmembrane helix</keyword>
<evidence type="ECO:0000256" key="4">
    <source>
        <dbReference type="ARBA" id="ARBA00023136"/>
    </source>
</evidence>
<evidence type="ECO:0000313" key="8">
    <source>
        <dbReference type="Proteomes" id="UP000247555"/>
    </source>
</evidence>
<evidence type="ECO:0000259" key="6">
    <source>
        <dbReference type="Pfam" id="PF06271"/>
    </source>
</evidence>
<evidence type="ECO:0000256" key="5">
    <source>
        <dbReference type="SAM" id="Phobius"/>
    </source>
</evidence>
<sequence>MTPFTLAGKLRRLGSLLYEALLLAALLLAAAALFQPLFAWLGQAAWLHALFRLYLLAVLYFYCDWSWRRGGQTLAMKTWKIRLARADGQALDRRSAALRFAVLAALLIGFPALSYLAWGRVLAPKQAGIVAALWLLLPYGWAWLDPDGQFLHDRLAKTRLILAPPRKAG</sequence>
<accession>A0A318LCU0</accession>
<dbReference type="GO" id="GO:0016020">
    <property type="term" value="C:membrane"/>
    <property type="evidence" value="ECO:0007669"/>
    <property type="project" value="UniProtKB-SubCell"/>
</dbReference>
<feature type="transmembrane region" description="Helical" evidence="5">
    <location>
        <begin position="44"/>
        <end position="63"/>
    </location>
</feature>
<keyword evidence="8" id="KW-1185">Reference proteome</keyword>